<accession>A0A177HF78</accession>
<protein>
    <submittedName>
        <fullName evidence="1">Macrocin O-methyltransferase</fullName>
        <ecNumber evidence="1">2.1.1.101</ecNumber>
    </submittedName>
</protein>
<dbReference type="SUPFAM" id="SSF53335">
    <property type="entry name" value="S-adenosyl-L-methionine-dependent methyltransferases"/>
    <property type="match status" value="1"/>
</dbReference>
<keyword evidence="1" id="KW-0489">Methyltransferase</keyword>
<organism evidence="1 2">
    <name type="scientific">Streptomyces jeddahensis</name>
    <dbReference type="NCBI Taxonomy" id="1716141"/>
    <lineage>
        <taxon>Bacteria</taxon>
        <taxon>Bacillati</taxon>
        <taxon>Actinomycetota</taxon>
        <taxon>Actinomycetes</taxon>
        <taxon>Kitasatosporales</taxon>
        <taxon>Streptomycetaceae</taxon>
        <taxon>Streptomyces</taxon>
    </lineage>
</organism>
<dbReference type="PATRIC" id="fig|1716141.3.peg.7482"/>
<dbReference type="GO" id="GO:0032259">
    <property type="term" value="P:methylation"/>
    <property type="evidence" value="ECO:0007669"/>
    <property type="project" value="UniProtKB-KW"/>
</dbReference>
<evidence type="ECO:0000313" key="1">
    <source>
        <dbReference type="EMBL" id="OAH09615.1"/>
    </source>
</evidence>
<name>A0A177HF78_9ACTN</name>
<gene>
    <name evidence="1" type="primary">tylF</name>
    <name evidence="1" type="ORF">STSP_70710</name>
</gene>
<dbReference type="EC" id="2.1.1.101" evidence="1"/>
<dbReference type="Proteomes" id="UP000077381">
    <property type="component" value="Unassembled WGS sequence"/>
</dbReference>
<dbReference type="RefSeq" id="WP_067285008.1">
    <property type="nucleotide sequence ID" value="NZ_LOHS01000194.1"/>
</dbReference>
<reference evidence="1 2" key="1">
    <citation type="submission" date="2015-12" db="EMBL/GenBank/DDBJ databases">
        <title>Genome sequence of Streptomyces sp. G25.</title>
        <authorList>
            <person name="Poehlein A."/>
            <person name="Roettig A."/>
            <person name="Hiessl S."/>
            <person name="Hauschild P."/>
            <person name="Schauer J."/>
            <person name="Madkour M.H."/>
            <person name="Al-Ansari A.M."/>
            <person name="Almakishah N.H."/>
            <person name="Steinbuechel A."/>
            <person name="Daniel R."/>
        </authorList>
    </citation>
    <scope>NUCLEOTIDE SEQUENCE [LARGE SCALE GENOMIC DNA]</scope>
    <source>
        <strain evidence="2">G25(2015)</strain>
    </source>
</reference>
<dbReference type="OrthoDB" id="3826968at2"/>
<dbReference type="STRING" id="1716141.STSP_70710"/>
<dbReference type="InterPro" id="IPR029063">
    <property type="entry name" value="SAM-dependent_MTases_sf"/>
</dbReference>
<proteinExistence type="predicted"/>
<dbReference type="Gene3D" id="3.40.50.150">
    <property type="entry name" value="Vaccinia Virus protein VP39"/>
    <property type="match status" value="1"/>
</dbReference>
<dbReference type="InterPro" id="IPR008884">
    <property type="entry name" value="TylF_MeTrfase"/>
</dbReference>
<sequence>MESLMRARLYGLVKRTPLGPYVNNCPPIRIGPERLYVWTHVLMRTRHVTGSVVEVGCSLGGTAMWSDRMLRQTGVHKPYVAIDTFSGFVPEQFDADVALGTPRRLRKTFDYISLPAVRRSARKMGAPDIRFVQGDICRMDAARLPRQISACLVDVDLSKPVHAALTKVYPRLAPGGVIVVDDCPEGDDYKARVGYRRFVAEHGLEERYVLGMGVVTGPAADIDFGR</sequence>
<dbReference type="AlphaFoldDB" id="A0A177HF78"/>
<dbReference type="EMBL" id="LOHS01000194">
    <property type="protein sequence ID" value="OAH09615.1"/>
    <property type="molecule type" value="Genomic_DNA"/>
</dbReference>
<keyword evidence="1" id="KW-0808">Transferase</keyword>
<evidence type="ECO:0000313" key="2">
    <source>
        <dbReference type="Proteomes" id="UP000077381"/>
    </source>
</evidence>
<keyword evidence="2" id="KW-1185">Reference proteome</keyword>
<comment type="caution">
    <text evidence="1">The sequence shown here is derived from an EMBL/GenBank/DDBJ whole genome shotgun (WGS) entry which is preliminary data.</text>
</comment>
<dbReference type="Pfam" id="PF05711">
    <property type="entry name" value="TylF"/>
    <property type="match status" value="1"/>
</dbReference>
<dbReference type="GO" id="GO:0030769">
    <property type="term" value="F:macrocin O-methyltransferase activity"/>
    <property type="evidence" value="ECO:0007669"/>
    <property type="project" value="UniProtKB-EC"/>
</dbReference>